<name>A0A076ED25_RHOOP</name>
<reference evidence="1 2" key="1">
    <citation type="submission" date="2014-07" db="EMBL/GenBank/DDBJ databases">
        <title>Genome Sequence of Rhodococcus opacus Strain R7, a Biodegrader of Mono- and Polycyclic Aromatic Hydrocarbons.</title>
        <authorList>
            <person name="Di Gennaro P."/>
            <person name="Zampolli J."/>
            <person name="Presti I."/>
            <person name="Cappelletti M."/>
            <person name="D'Ursi P."/>
            <person name="Orro A."/>
            <person name="Mezzelani A."/>
            <person name="Milanesi L."/>
        </authorList>
    </citation>
    <scope>NUCLEOTIDE SEQUENCE [LARGE SCALE GENOMIC DNA]</scope>
    <source>
        <strain evidence="1 2">R7</strain>
    </source>
</reference>
<dbReference type="RefSeq" id="WP_128638459.1">
    <property type="nucleotide sequence ID" value="NZ_CP008947.1"/>
</dbReference>
<accession>A0A076ED25</accession>
<dbReference type="InterPro" id="IPR009057">
    <property type="entry name" value="Homeodomain-like_sf"/>
</dbReference>
<dbReference type="SUPFAM" id="SSF46689">
    <property type="entry name" value="Homeodomain-like"/>
    <property type="match status" value="1"/>
</dbReference>
<evidence type="ECO:0008006" key="3">
    <source>
        <dbReference type="Google" id="ProtNLM"/>
    </source>
</evidence>
<dbReference type="Proteomes" id="UP000028488">
    <property type="component" value="Chromosome"/>
</dbReference>
<sequence length="78" mass="8892">MKTIVDCARDIAENNGRAAETTRRLANEIEYSAPVLYSHFPDCRDGIVSAVALIGLRDFTYVMLRRGEFSRRLWSVQV</sequence>
<dbReference type="EMBL" id="CP008947">
    <property type="protein sequence ID" value="AII03521.1"/>
    <property type="molecule type" value="Genomic_DNA"/>
</dbReference>
<dbReference type="eggNOG" id="COG1309">
    <property type="taxonomic scope" value="Bacteria"/>
</dbReference>
<protein>
    <recommendedName>
        <fullName evidence="3">TetR family transcriptional regulator</fullName>
    </recommendedName>
</protein>
<gene>
    <name evidence="1" type="ORF">EP51_02390</name>
</gene>
<evidence type="ECO:0000313" key="2">
    <source>
        <dbReference type="Proteomes" id="UP000028488"/>
    </source>
</evidence>
<dbReference type="AlphaFoldDB" id="A0A076ED25"/>
<proteinExistence type="predicted"/>
<evidence type="ECO:0000313" key="1">
    <source>
        <dbReference type="EMBL" id="AII03521.1"/>
    </source>
</evidence>
<organism evidence="1 2">
    <name type="scientific">Rhodococcus opacus</name>
    <name type="common">Nocardia opaca</name>
    <dbReference type="NCBI Taxonomy" id="37919"/>
    <lineage>
        <taxon>Bacteria</taxon>
        <taxon>Bacillati</taxon>
        <taxon>Actinomycetota</taxon>
        <taxon>Actinomycetes</taxon>
        <taxon>Mycobacteriales</taxon>
        <taxon>Nocardiaceae</taxon>
        <taxon>Rhodococcus</taxon>
    </lineage>
</organism>
<dbReference type="Gene3D" id="1.10.357.10">
    <property type="entry name" value="Tetracycline Repressor, domain 2"/>
    <property type="match status" value="1"/>
</dbReference>